<organism evidence="1">
    <name type="scientific">marine sediment metagenome</name>
    <dbReference type="NCBI Taxonomy" id="412755"/>
    <lineage>
        <taxon>unclassified sequences</taxon>
        <taxon>metagenomes</taxon>
        <taxon>ecological metagenomes</taxon>
    </lineage>
</organism>
<proteinExistence type="predicted"/>
<accession>X0XSL0</accession>
<name>X0XSL0_9ZZZZ</name>
<feature type="non-terminal residue" evidence="1">
    <location>
        <position position="1"/>
    </location>
</feature>
<sequence>DDGNTDDYTLGTDTRMIIQSDGNVGIGTLDLTQKLEVAGTASISGQILMSDGSAATPVISFQNNPDTGLYLSTSTVIGVSVAGALKWQIAHNYITGNVSRSVFLRRGAGSNTTPSYVFGGDANTGMYSDTADKLQFATGGVERLTLLSNGNIGIGDTSPEEELTVTGNILASTSGDVDITLRSSSAIGDEGKFIIRSASSNDRLDILNNTTELMTIASTGFVGIGTTAPDELLHLYAIKPTI</sequence>
<evidence type="ECO:0000313" key="1">
    <source>
        <dbReference type="EMBL" id="GAG39628.1"/>
    </source>
</evidence>
<comment type="caution">
    <text evidence="1">The sequence shown here is derived from an EMBL/GenBank/DDBJ whole genome shotgun (WGS) entry which is preliminary data.</text>
</comment>
<reference evidence="1" key="1">
    <citation type="journal article" date="2014" name="Front. Microbiol.">
        <title>High frequency of phylogenetically diverse reductive dehalogenase-homologous genes in deep subseafloor sedimentary metagenomes.</title>
        <authorList>
            <person name="Kawai M."/>
            <person name="Futagami T."/>
            <person name="Toyoda A."/>
            <person name="Takaki Y."/>
            <person name="Nishi S."/>
            <person name="Hori S."/>
            <person name="Arai W."/>
            <person name="Tsubouchi T."/>
            <person name="Morono Y."/>
            <person name="Uchiyama I."/>
            <person name="Ito T."/>
            <person name="Fujiyama A."/>
            <person name="Inagaki F."/>
            <person name="Takami H."/>
        </authorList>
    </citation>
    <scope>NUCLEOTIDE SEQUENCE</scope>
    <source>
        <strain evidence="1">Expedition CK06-06</strain>
    </source>
</reference>
<dbReference type="EMBL" id="BARS01048738">
    <property type="protein sequence ID" value="GAG39628.1"/>
    <property type="molecule type" value="Genomic_DNA"/>
</dbReference>
<dbReference type="AlphaFoldDB" id="X0XSL0"/>
<feature type="non-terminal residue" evidence="1">
    <location>
        <position position="242"/>
    </location>
</feature>
<protein>
    <submittedName>
        <fullName evidence="1">Uncharacterized protein</fullName>
    </submittedName>
</protein>
<gene>
    <name evidence="1" type="ORF">S01H1_72987</name>
</gene>